<dbReference type="Pfam" id="PF07323">
    <property type="entry name" value="DUF1465"/>
    <property type="match status" value="1"/>
</dbReference>
<gene>
    <name evidence="1" type="ORF">MTR62_15380</name>
</gene>
<comment type="caution">
    <text evidence="1">The sequence shown here is derived from an EMBL/GenBank/DDBJ whole genome shotgun (WGS) entry which is preliminary data.</text>
</comment>
<dbReference type="RefSeq" id="WP_244022516.1">
    <property type="nucleotide sequence ID" value="NZ_JALHLF010000075.1"/>
</dbReference>
<evidence type="ECO:0000313" key="1">
    <source>
        <dbReference type="EMBL" id="MCJ2184066.1"/>
    </source>
</evidence>
<evidence type="ECO:0000313" key="2">
    <source>
        <dbReference type="Proteomes" id="UP001162881"/>
    </source>
</evidence>
<dbReference type="InterPro" id="IPR010848">
    <property type="entry name" value="DUF1465"/>
</dbReference>
<proteinExistence type="predicted"/>
<accession>A0ABT0BH06</accession>
<protein>
    <submittedName>
        <fullName evidence="1">DUF1465 family protein</fullName>
    </submittedName>
</protein>
<organism evidence="1 2">
    <name type="scientific">Novosphingobium organovorum</name>
    <dbReference type="NCBI Taxonomy" id="2930092"/>
    <lineage>
        <taxon>Bacteria</taxon>
        <taxon>Pseudomonadati</taxon>
        <taxon>Pseudomonadota</taxon>
        <taxon>Alphaproteobacteria</taxon>
        <taxon>Sphingomonadales</taxon>
        <taxon>Sphingomonadaceae</taxon>
        <taxon>Novosphingobium</taxon>
    </lineage>
</organism>
<dbReference type="InterPro" id="IPR038301">
    <property type="entry name" value="AraC-like_sf"/>
</dbReference>
<reference evidence="1" key="1">
    <citation type="submission" date="2022-03" db="EMBL/GenBank/DDBJ databases">
        <title>Identification of a novel bacterium isolated from mangrove sediments.</title>
        <authorList>
            <person name="Pan X."/>
        </authorList>
    </citation>
    <scope>NUCLEOTIDE SEQUENCE</scope>
    <source>
        <strain evidence="1">B1949</strain>
    </source>
</reference>
<dbReference type="Proteomes" id="UP001162881">
    <property type="component" value="Unassembled WGS sequence"/>
</dbReference>
<dbReference type="Gene3D" id="1.10.8.930">
    <property type="entry name" value="Protein of unknown function DUF1465"/>
    <property type="match status" value="1"/>
</dbReference>
<dbReference type="EMBL" id="JALHLF010000075">
    <property type="protein sequence ID" value="MCJ2184066.1"/>
    <property type="molecule type" value="Genomic_DNA"/>
</dbReference>
<sequence>MPNTLAISSRIVEDLYREALALSDDVRASFALSDQLERPQRAAIKTGDRRADPARLAYSREGLRTTTRMMHAIAWLLNHRAYFMAQMSEAQLRRHGRLSPDLLASVQADTPLLAPDIARLVERTCSFYERLLRLDEDWRLSQPETAPASAIERLRQRIENRLAS</sequence>
<keyword evidence="2" id="KW-1185">Reference proteome</keyword>
<name>A0ABT0BH06_9SPHN</name>